<keyword evidence="2" id="KW-1185">Reference proteome</keyword>
<dbReference type="EMBL" id="JMIY01000005">
    <property type="protein sequence ID" value="KCZ71604.1"/>
    <property type="molecule type" value="Genomic_DNA"/>
</dbReference>
<dbReference type="AlphaFoldDB" id="A0A062V750"/>
<proteinExistence type="predicted"/>
<name>A0A062V750_9EURY</name>
<sequence length="39" mass="4469">MQVKTVTRHGYRIKGGYVWCKIPYSCETGLETEAGDDEF</sequence>
<dbReference type="Proteomes" id="UP000027153">
    <property type="component" value="Unassembled WGS sequence"/>
</dbReference>
<gene>
    <name evidence="1" type="ORF">ANME2D_02339</name>
</gene>
<evidence type="ECO:0000313" key="2">
    <source>
        <dbReference type="Proteomes" id="UP000027153"/>
    </source>
</evidence>
<comment type="caution">
    <text evidence="1">The sequence shown here is derived from an EMBL/GenBank/DDBJ whole genome shotgun (WGS) entry which is preliminary data.</text>
</comment>
<reference evidence="1 2" key="1">
    <citation type="journal article" date="2013" name="Nature">
        <title>Anaerobic oxidation of methane coupled to nitrate reduction in a novel archaeal lineage.</title>
        <authorList>
            <person name="Haroon M.F."/>
            <person name="Hu S."/>
            <person name="Shi Y."/>
            <person name="Imelfort M."/>
            <person name="Keller J."/>
            <person name="Hugenholtz P."/>
            <person name="Yuan Z."/>
            <person name="Tyson G.W."/>
        </authorList>
    </citation>
    <scope>NUCLEOTIDE SEQUENCE [LARGE SCALE GENOMIC DNA]</scope>
    <source>
        <strain evidence="1 2">ANME-2d</strain>
    </source>
</reference>
<accession>A0A062V750</accession>
<protein>
    <submittedName>
        <fullName evidence="1">Uncharacterized protein</fullName>
    </submittedName>
</protein>
<evidence type="ECO:0000313" key="1">
    <source>
        <dbReference type="EMBL" id="KCZ71604.1"/>
    </source>
</evidence>
<organism evidence="1 2">
    <name type="scientific">Candidatus Methanoperedens nitratireducens</name>
    <dbReference type="NCBI Taxonomy" id="1392998"/>
    <lineage>
        <taxon>Archaea</taxon>
        <taxon>Methanobacteriati</taxon>
        <taxon>Methanobacteriota</taxon>
        <taxon>Stenosarchaea group</taxon>
        <taxon>Methanomicrobia</taxon>
        <taxon>Methanosarcinales</taxon>
        <taxon>ANME-2 cluster</taxon>
        <taxon>Candidatus Methanoperedentaceae</taxon>
        <taxon>Candidatus Methanoperedens</taxon>
    </lineage>
</organism>